<evidence type="ECO:0000313" key="1">
    <source>
        <dbReference type="EMBL" id="VVV01274.1"/>
    </source>
</evidence>
<dbReference type="Proteomes" id="UP000356253">
    <property type="component" value="Unassembled WGS sequence"/>
</dbReference>
<keyword evidence="2" id="KW-1185">Reference proteome</keyword>
<gene>
    <name evidence="1" type="ORF">FVB9532_02564</name>
</gene>
<protein>
    <submittedName>
        <fullName evidence="1">Uncharacterized protein</fullName>
    </submittedName>
</protein>
<comment type="caution">
    <text evidence="1">The sequence shown here is derived from an EMBL/GenBank/DDBJ whole genome shotgun (WGS) entry which is preliminary data.</text>
</comment>
<organism evidence="1 2">
    <name type="scientific">Mesonia oceanica</name>
    <dbReference type="NCBI Taxonomy" id="2687242"/>
    <lineage>
        <taxon>Bacteria</taxon>
        <taxon>Pseudomonadati</taxon>
        <taxon>Bacteroidota</taxon>
        <taxon>Flavobacteriia</taxon>
        <taxon>Flavobacteriales</taxon>
        <taxon>Flavobacteriaceae</taxon>
        <taxon>Mesonia</taxon>
    </lineage>
</organism>
<reference evidence="1" key="1">
    <citation type="submission" date="2019-09" db="EMBL/GenBank/DDBJ databases">
        <authorList>
            <person name="Rodrigo-Torres L."/>
            <person name="Arahal R. D."/>
            <person name="Lucena T."/>
        </authorList>
    </citation>
    <scope>NUCLEOTIDE SEQUENCE</scope>
    <source>
        <strain evidence="1">ISS653</strain>
    </source>
</reference>
<dbReference type="EMBL" id="CABVMM010000009">
    <property type="protein sequence ID" value="VVV01274.1"/>
    <property type="molecule type" value="Genomic_DNA"/>
</dbReference>
<evidence type="ECO:0000313" key="2">
    <source>
        <dbReference type="Proteomes" id="UP000356253"/>
    </source>
</evidence>
<proteinExistence type="predicted"/>
<name>A0AC61Y9T2_9FLAO</name>
<sequence length="262" mass="30631">MQFPRYIFFLFFLLAFNFSNGNTKSDWGKNGHRTTAKIAEGYLKGRAKRKIKKLLEGKSLALVSTFGDDIKSDPEYRKYSRWHYVNIPSGKTYEEVKDELGENLIWAIQECVSKLKDENTPEKEQQFFLKMLVHLVGDLHQPLHVGHAEDKGGNDIDVKWFNKSTNLHRVWDSEMIEFFDMSYSDLARNEAELSRQEVKNIQKGNVLDWAMDSKNLVAKVYASAEEDEKLYYRYMYDWFGVVRSQLQKGGIRLAKLLNEIYA</sequence>
<accession>A0AC61Y9T2</accession>